<keyword evidence="2" id="KW-1185">Reference proteome</keyword>
<reference evidence="1 2" key="1">
    <citation type="submission" date="2016-09" db="EMBL/GenBank/DDBJ databases">
        <authorList>
            <person name="Capua I."/>
            <person name="De Benedictis P."/>
            <person name="Joannis T."/>
            <person name="Lombin L.H."/>
            <person name="Cattoli G."/>
        </authorList>
    </citation>
    <scope>NUCLEOTIDE SEQUENCE [LARGE SCALE GENOMIC DNA]</scope>
    <source>
        <strain evidence="1 2">IMI 309357</strain>
    </source>
</reference>
<evidence type="ECO:0000313" key="1">
    <source>
        <dbReference type="EMBL" id="OHE90547.1"/>
    </source>
</evidence>
<organism evidence="1 2">
    <name type="scientific">Colletotrichum orchidophilum</name>
    <dbReference type="NCBI Taxonomy" id="1209926"/>
    <lineage>
        <taxon>Eukaryota</taxon>
        <taxon>Fungi</taxon>
        <taxon>Dikarya</taxon>
        <taxon>Ascomycota</taxon>
        <taxon>Pezizomycotina</taxon>
        <taxon>Sordariomycetes</taxon>
        <taxon>Hypocreomycetidae</taxon>
        <taxon>Glomerellales</taxon>
        <taxon>Glomerellaceae</taxon>
        <taxon>Colletotrichum</taxon>
    </lineage>
</organism>
<sequence>MLSISAAIHPTLPSPQTRILLHHRPVAEAEPHWSD</sequence>
<comment type="caution">
    <text evidence="1">The sequence shown here is derived from an EMBL/GenBank/DDBJ whole genome shotgun (WGS) entry which is preliminary data.</text>
</comment>
<dbReference type="AlphaFoldDB" id="A0A1G4AN06"/>
<evidence type="ECO:0000313" key="2">
    <source>
        <dbReference type="Proteomes" id="UP000176998"/>
    </source>
</evidence>
<protein>
    <submittedName>
        <fullName evidence="1">Uncharacterized protein</fullName>
    </submittedName>
</protein>
<dbReference type="Proteomes" id="UP000176998">
    <property type="component" value="Unassembled WGS sequence"/>
</dbReference>
<dbReference type="GeneID" id="34567276"/>
<proteinExistence type="predicted"/>
<name>A0A1G4AN06_9PEZI</name>
<accession>A0A1G4AN06</accession>
<dbReference type="RefSeq" id="XP_022467724.1">
    <property type="nucleotide sequence ID" value="XM_022625766.1"/>
</dbReference>
<gene>
    <name evidence="1" type="ORF">CORC01_14155</name>
</gene>
<dbReference type="EMBL" id="MJBS01000245">
    <property type="protein sequence ID" value="OHE90547.1"/>
    <property type="molecule type" value="Genomic_DNA"/>
</dbReference>